<dbReference type="Gene3D" id="3.40.50.300">
    <property type="entry name" value="P-loop containing nucleotide triphosphate hydrolases"/>
    <property type="match status" value="1"/>
</dbReference>
<dbReference type="FunFam" id="3.40.50.300:FF:000032">
    <property type="entry name" value="Export ABC transporter ATP-binding protein"/>
    <property type="match status" value="1"/>
</dbReference>
<dbReference type="EMBL" id="LNYP01000023">
    <property type="protein sequence ID" value="KTD39033.1"/>
    <property type="molecule type" value="Genomic_DNA"/>
</dbReference>
<evidence type="ECO:0000259" key="5">
    <source>
        <dbReference type="PROSITE" id="PS50893"/>
    </source>
</evidence>
<reference evidence="6 7" key="1">
    <citation type="submission" date="2015-11" db="EMBL/GenBank/DDBJ databases">
        <title>Genomic analysis of 38 Legionella species identifies large and diverse effector repertoires.</title>
        <authorList>
            <person name="Burstein D."/>
            <person name="Amaro F."/>
            <person name="Zusman T."/>
            <person name="Lifshitz Z."/>
            <person name="Cohen O."/>
            <person name="Gilbert J.A."/>
            <person name="Pupko T."/>
            <person name="Shuman H.A."/>
            <person name="Segal G."/>
        </authorList>
    </citation>
    <scope>NUCLEOTIDE SEQUENCE [LARGE SCALE GENOMIC DNA]</scope>
    <source>
        <strain evidence="6 7">Oak Ridge-10</strain>
    </source>
</reference>
<feature type="domain" description="ABC transporter" evidence="5">
    <location>
        <begin position="3"/>
        <end position="227"/>
    </location>
</feature>
<dbReference type="InterPro" id="IPR003439">
    <property type="entry name" value="ABC_transporter-like_ATP-bd"/>
</dbReference>
<dbReference type="GO" id="GO:0005886">
    <property type="term" value="C:plasma membrane"/>
    <property type="evidence" value="ECO:0007669"/>
    <property type="project" value="TreeGrafter"/>
</dbReference>
<evidence type="ECO:0000256" key="3">
    <source>
        <dbReference type="ARBA" id="ARBA00022840"/>
    </source>
</evidence>
<dbReference type="SMART" id="SM00382">
    <property type="entry name" value="AAA"/>
    <property type="match status" value="1"/>
</dbReference>
<dbReference type="InterPro" id="IPR017911">
    <property type="entry name" value="MacB-like_ATP-bd"/>
</dbReference>
<organism evidence="6 7">
    <name type="scientific">Legionella oakridgensis</name>
    <dbReference type="NCBI Taxonomy" id="29423"/>
    <lineage>
        <taxon>Bacteria</taxon>
        <taxon>Pseudomonadati</taxon>
        <taxon>Pseudomonadota</taxon>
        <taxon>Gammaproteobacteria</taxon>
        <taxon>Legionellales</taxon>
        <taxon>Legionellaceae</taxon>
        <taxon>Legionella</taxon>
    </lineage>
</organism>
<evidence type="ECO:0000313" key="6">
    <source>
        <dbReference type="EMBL" id="KTD39033.1"/>
    </source>
</evidence>
<dbReference type="Proteomes" id="UP000054858">
    <property type="component" value="Unassembled WGS sequence"/>
</dbReference>
<dbReference type="PROSITE" id="PS50893">
    <property type="entry name" value="ABC_TRANSPORTER_2"/>
    <property type="match status" value="1"/>
</dbReference>
<dbReference type="CDD" id="cd03255">
    <property type="entry name" value="ABC_MJ0796_LolCDE_FtsE"/>
    <property type="match status" value="1"/>
</dbReference>
<keyword evidence="1" id="KW-0813">Transport</keyword>
<dbReference type="RefSeq" id="WP_052335865.1">
    <property type="nucleotide sequence ID" value="NZ_LCUA01000038.1"/>
</dbReference>
<dbReference type="GO" id="GO:0016887">
    <property type="term" value="F:ATP hydrolysis activity"/>
    <property type="evidence" value="ECO:0007669"/>
    <property type="project" value="InterPro"/>
</dbReference>
<comment type="similarity">
    <text evidence="4">Belongs to the ABC transporter superfamily. Macrolide exporter (TC 3.A.1.122) family.</text>
</comment>
<dbReference type="GO" id="GO:1902495">
    <property type="term" value="C:transmembrane transporter complex"/>
    <property type="evidence" value="ECO:0007669"/>
    <property type="project" value="UniProtKB-ARBA"/>
</dbReference>
<evidence type="ECO:0000256" key="1">
    <source>
        <dbReference type="ARBA" id="ARBA00022448"/>
    </source>
</evidence>
<dbReference type="PANTHER" id="PTHR24220">
    <property type="entry name" value="IMPORT ATP-BINDING PROTEIN"/>
    <property type="match status" value="1"/>
</dbReference>
<dbReference type="InterPro" id="IPR027417">
    <property type="entry name" value="P-loop_NTPase"/>
</dbReference>
<dbReference type="PATRIC" id="fig|29423.5.peg.1207"/>
<dbReference type="Pfam" id="PF00005">
    <property type="entry name" value="ABC_tran"/>
    <property type="match status" value="1"/>
</dbReference>
<dbReference type="AlphaFoldDB" id="A0A0W0X3D0"/>
<keyword evidence="3" id="KW-0067">ATP-binding</keyword>
<dbReference type="GO" id="GO:0022857">
    <property type="term" value="F:transmembrane transporter activity"/>
    <property type="evidence" value="ECO:0007669"/>
    <property type="project" value="UniProtKB-ARBA"/>
</dbReference>
<dbReference type="SUPFAM" id="SSF52540">
    <property type="entry name" value="P-loop containing nucleoside triphosphate hydrolases"/>
    <property type="match status" value="1"/>
</dbReference>
<gene>
    <name evidence="6" type="ORF">Loak_1154</name>
</gene>
<accession>A0A0W0X3D0</accession>
<proteinExistence type="inferred from homology"/>
<dbReference type="InterPro" id="IPR003593">
    <property type="entry name" value="AAA+_ATPase"/>
</dbReference>
<sequence>MYISLSQVCKKYEQFKNNQALCNVTFKIEPQEKMIAIVGPSGSGKSTLLNLIAALDQPDSGKILVGSHNITRLNRAQLAKYRLHEIGIIFQFFNLFPTLTVFENIAVPGYLAKTANKLLNKKVEALAEQVGIHHLLRNYPHEISGGEAQRTAICRALINDPKLLLADEPTGNLDTETAKVIFALLQSLVDRQKLTALIVTHDMSLIKNVNRVISIRNGCVHEFDSII</sequence>
<evidence type="ECO:0000313" key="7">
    <source>
        <dbReference type="Proteomes" id="UP000054858"/>
    </source>
</evidence>
<keyword evidence="2" id="KW-0547">Nucleotide-binding</keyword>
<evidence type="ECO:0000256" key="2">
    <source>
        <dbReference type="ARBA" id="ARBA00022741"/>
    </source>
</evidence>
<dbReference type="GO" id="GO:0005524">
    <property type="term" value="F:ATP binding"/>
    <property type="evidence" value="ECO:0007669"/>
    <property type="project" value="UniProtKB-KW"/>
</dbReference>
<name>A0A0W0X3D0_9GAMM</name>
<protein>
    <submittedName>
        <fullName evidence="6">ABC transporter ATP binding protein</fullName>
    </submittedName>
</protein>
<dbReference type="InterPro" id="IPR015854">
    <property type="entry name" value="ABC_transpr_LolD-like"/>
</dbReference>
<comment type="caution">
    <text evidence="6">The sequence shown here is derived from an EMBL/GenBank/DDBJ whole genome shotgun (WGS) entry which is preliminary data.</text>
</comment>
<evidence type="ECO:0000256" key="4">
    <source>
        <dbReference type="ARBA" id="ARBA00038388"/>
    </source>
</evidence>